<evidence type="ECO:0000256" key="5">
    <source>
        <dbReference type="ARBA" id="ARBA00023163"/>
    </source>
</evidence>
<dbReference type="Proteomes" id="UP001500212">
    <property type="component" value="Unassembled WGS sequence"/>
</dbReference>
<dbReference type="Pfam" id="PF08281">
    <property type="entry name" value="Sigma70_r4_2"/>
    <property type="match status" value="1"/>
</dbReference>
<dbReference type="Gene3D" id="1.10.1740.10">
    <property type="match status" value="1"/>
</dbReference>
<evidence type="ECO:0008006" key="11">
    <source>
        <dbReference type="Google" id="ProtNLM"/>
    </source>
</evidence>
<dbReference type="PANTHER" id="PTHR43133:SF50">
    <property type="entry name" value="ECF RNA POLYMERASE SIGMA FACTOR SIGM"/>
    <property type="match status" value="1"/>
</dbReference>
<dbReference type="CDD" id="cd06171">
    <property type="entry name" value="Sigma70_r4"/>
    <property type="match status" value="1"/>
</dbReference>
<dbReference type="Pfam" id="PF04542">
    <property type="entry name" value="Sigma70_r2"/>
    <property type="match status" value="1"/>
</dbReference>
<accession>A0ABP8TQJ1</accession>
<sequence length="325" mass="34953">MGGRHRPGRGLGPRGEERRRLLPDRPHPDIPAAGAGDALSPADPEHRTPARADGRTAPRADVCEHRAAGAPADEHREAPPDGLRETPAGEHRAAGAPADEHRAGPVEAPSDAHFDGPAVAPARDGDAGALLLPAPEGSGVGGTLSILSREEARGVSGDELTFDEFVIASAGRLLRTAVFLVYDRHLAEDLLQTTYERVARRWTRIMRGGHQPEAYARKVLVNLAIDHHKRRKRRPDLPVGGTIDVDRLTGAREAYDAAGTPLDDVLAALPVKQRAVVVLRYWCDLSEQEIAEALGISRGTVKSHTSRAMTALRRQLAEEGAAHER</sequence>
<comment type="caution">
    <text evidence="9">The sequence shown here is derived from an EMBL/GenBank/DDBJ whole genome shotgun (WGS) entry which is preliminary data.</text>
</comment>
<comment type="similarity">
    <text evidence="1">Belongs to the sigma-70 factor family. ECF subfamily.</text>
</comment>
<keyword evidence="5" id="KW-0804">Transcription</keyword>
<dbReference type="SUPFAM" id="SSF88946">
    <property type="entry name" value="Sigma2 domain of RNA polymerase sigma factors"/>
    <property type="match status" value="1"/>
</dbReference>
<dbReference type="InterPro" id="IPR014284">
    <property type="entry name" value="RNA_pol_sigma-70_dom"/>
</dbReference>
<dbReference type="EMBL" id="BAABHJ010000020">
    <property type="protein sequence ID" value="GAA4612236.1"/>
    <property type="molecule type" value="Genomic_DNA"/>
</dbReference>
<keyword evidence="2" id="KW-0805">Transcription regulation</keyword>
<proteinExistence type="inferred from homology"/>
<organism evidence="9 10">
    <name type="scientific">Actinoallomurus liliacearum</name>
    <dbReference type="NCBI Taxonomy" id="1080073"/>
    <lineage>
        <taxon>Bacteria</taxon>
        <taxon>Bacillati</taxon>
        <taxon>Actinomycetota</taxon>
        <taxon>Actinomycetes</taxon>
        <taxon>Streptosporangiales</taxon>
        <taxon>Thermomonosporaceae</taxon>
        <taxon>Actinoallomurus</taxon>
    </lineage>
</organism>
<dbReference type="InterPro" id="IPR036388">
    <property type="entry name" value="WH-like_DNA-bd_sf"/>
</dbReference>
<dbReference type="InterPro" id="IPR013325">
    <property type="entry name" value="RNA_pol_sigma_r2"/>
</dbReference>
<dbReference type="NCBIfam" id="TIGR02937">
    <property type="entry name" value="sigma70-ECF"/>
    <property type="match status" value="1"/>
</dbReference>
<feature type="domain" description="RNA polymerase sigma factor 70 region 4 type 2" evidence="8">
    <location>
        <begin position="262"/>
        <end position="312"/>
    </location>
</feature>
<keyword evidence="10" id="KW-1185">Reference proteome</keyword>
<dbReference type="PANTHER" id="PTHR43133">
    <property type="entry name" value="RNA POLYMERASE ECF-TYPE SIGMA FACTO"/>
    <property type="match status" value="1"/>
</dbReference>
<dbReference type="InterPro" id="IPR013324">
    <property type="entry name" value="RNA_pol_sigma_r3/r4-like"/>
</dbReference>
<evidence type="ECO:0000259" key="8">
    <source>
        <dbReference type="Pfam" id="PF08281"/>
    </source>
</evidence>
<feature type="compositionally biased region" description="Basic and acidic residues" evidence="6">
    <location>
        <begin position="43"/>
        <end position="110"/>
    </location>
</feature>
<dbReference type="InterPro" id="IPR007627">
    <property type="entry name" value="RNA_pol_sigma70_r2"/>
</dbReference>
<dbReference type="InterPro" id="IPR013249">
    <property type="entry name" value="RNA_pol_sigma70_r4_t2"/>
</dbReference>
<reference evidence="10" key="1">
    <citation type="journal article" date="2019" name="Int. J. Syst. Evol. Microbiol.">
        <title>The Global Catalogue of Microorganisms (GCM) 10K type strain sequencing project: providing services to taxonomists for standard genome sequencing and annotation.</title>
        <authorList>
            <consortium name="The Broad Institute Genomics Platform"/>
            <consortium name="The Broad Institute Genome Sequencing Center for Infectious Disease"/>
            <person name="Wu L."/>
            <person name="Ma J."/>
        </authorList>
    </citation>
    <scope>NUCLEOTIDE SEQUENCE [LARGE SCALE GENOMIC DNA]</scope>
    <source>
        <strain evidence="10">JCM 17938</strain>
    </source>
</reference>
<dbReference type="InterPro" id="IPR039425">
    <property type="entry name" value="RNA_pol_sigma-70-like"/>
</dbReference>
<evidence type="ECO:0000256" key="4">
    <source>
        <dbReference type="ARBA" id="ARBA00023125"/>
    </source>
</evidence>
<feature type="region of interest" description="Disordered" evidence="6">
    <location>
        <begin position="1"/>
        <end position="110"/>
    </location>
</feature>
<evidence type="ECO:0000256" key="6">
    <source>
        <dbReference type="SAM" id="MobiDB-lite"/>
    </source>
</evidence>
<evidence type="ECO:0000256" key="3">
    <source>
        <dbReference type="ARBA" id="ARBA00023082"/>
    </source>
</evidence>
<name>A0ABP8TQJ1_9ACTN</name>
<dbReference type="Gene3D" id="1.10.10.10">
    <property type="entry name" value="Winged helix-like DNA-binding domain superfamily/Winged helix DNA-binding domain"/>
    <property type="match status" value="1"/>
</dbReference>
<feature type="domain" description="RNA polymerase sigma-70 region 2" evidence="7">
    <location>
        <begin position="171"/>
        <end position="234"/>
    </location>
</feature>
<evidence type="ECO:0000256" key="1">
    <source>
        <dbReference type="ARBA" id="ARBA00010641"/>
    </source>
</evidence>
<dbReference type="InterPro" id="IPR014325">
    <property type="entry name" value="RNA_pol_sigma-E_actinobac"/>
</dbReference>
<evidence type="ECO:0000256" key="2">
    <source>
        <dbReference type="ARBA" id="ARBA00023015"/>
    </source>
</evidence>
<feature type="compositionally biased region" description="Basic and acidic residues" evidence="6">
    <location>
        <begin position="14"/>
        <end position="28"/>
    </location>
</feature>
<gene>
    <name evidence="9" type="ORF">GCM10023195_52290</name>
</gene>
<dbReference type="SUPFAM" id="SSF88659">
    <property type="entry name" value="Sigma3 and sigma4 domains of RNA polymerase sigma factors"/>
    <property type="match status" value="1"/>
</dbReference>
<protein>
    <recommendedName>
        <fullName evidence="11">HTH luxR-type domain-containing protein</fullName>
    </recommendedName>
</protein>
<evidence type="ECO:0000313" key="10">
    <source>
        <dbReference type="Proteomes" id="UP001500212"/>
    </source>
</evidence>
<evidence type="ECO:0000259" key="7">
    <source>
        <dbReference type="Pfam" id="PF04542"/>
    </source>
</evidence>
<dbReference type="NCBIfam" id="TIGR02983">
    <property type="entry name" value="SigE-fam_strep"/>
    <property type="match status" value="1"/>
</dbReference>
<keyword evidence="4" id="KW-0238">DNA-binding</keyword>
<evidence type="ECO:0000313" key="9">
    <source>
        <dbReference type="EMBL" id="GAA4612236.1"/>
    </source>
</evidence>
<keyword evidence="3" id="KW-0731">Sigma factor</keyword>